<dbReference type="InterPro" id="IPR016181">
    <property type="entry name" value="Acyl_CoA_acyltransferase"/>
</dbReference>
<dbReference type="CDD" id="cd04301">
    <property type="entry name" value="NAT_SF"/>
    <property type="match status" value="1"/>
</dbReference>
<protein>
    <submittedName>
        <fullName evidence="2">GNAT family N-acetyltransferase</fullName>
    </submittedName>
</protein>
<proteinExistence type="predicted"/>
<dbReference type="SUPFAM" id="SSF55729">
    <property type="entry name" value="Acyl-CoA N-acyltransferases (Nat)"/>
    <property type="match status" value="1"/>
</dbReference>
<dbReference type="PROSITE" id="PS51186">
    <property type="entry name" value="GNAT"/>
    <property type="match status" value="1"/>
</dbReference>
<name>A0A5C4NWM3_9BURK</name>
<dbReference type="InterPro" id="IPR000182">
    <property type="entry name" value="GNAT_dom"/>
</dbReference>
<evidence type="ECO:0000313" key="3">
    <source>
        <dbReference type="Proteomes" id="UP000305681"/>
    </source>
</evidence>
<sequence length="151" mass="16813">MTISLRPVTADNFDIISELPLLPQQRDYLASNDYSIAQASFYPATMHTRAVYCAEEVIGFLMFVSPDADDPPGHYQIWRFMVDHRRQGQGHGRAALALALAEIRARPDARSIEICYKPGNANAQKFYASMGFVEKGMDAEGNDMLAVIQLA</sequence>
<dbReference type="AlphaFoldDB" id="A0A5C4NWM3"/>
<dbReference type="Proteomes" id="UP000305681">
    <property type="component" value="Unassembled WGS sequence"/>
</dbReference>
<dbReference type="RefSeq" id="WP_139089328.1">
    <property type="nucleotide sequence ID" value="NZ_VDGE01000001.1"/>
</dbReference>
<keyword evidence="2" id="KW-0808">Transferase</keyword>
<organism evidence="2 3">
    <name type="scientific">Janthinobacterium lividum</name>
    <dbReference type="NCBI Taxonomy" id="29581"/>
    <lineage>
        <taxon>Bacteria</taxon>
        <taxon>Pseudomonadati</taxon>
        <taxon>Pseudomonadota</taxon>
        <taxon>Betaproteobacteria</taxon>
        <taxon>Burkholderiales</taxon>
        <taxon>Oxalobacteraceae</taxon>
        <taxon>Janthinobacterium</taxon>
    </lineage>
</organism>
<comment type="caution">
    <text evidence="2">The sequence shown here is derived from an EMBL/GenBank/DDBJ whole genome shotgun (WGS) entry which is preliminary data.</text>
</comment>
<feature type="domain" description="N-acetyltransferase" evidence="1">
    <location>
        <begin position="3"/>
        <end position="151"/>
    </location>
</feature>
<evidence type="ECO:0000313" key="2">
    <source>
        <dbReference type="EMBL" id="TNC78155.1"/>
    </source>
</evidence>
<dbReference type="Gene3D" id="3.40.630.30">
    <property type="match status" value="1"/>
</dbReference>
<dbReference type="GO" id="GO:0016747">
    <property type="term" value="F:acyltransferase activity, transferring groups other than amino-acyl groups"/>
    <property type="evidence" value="ECO:0007669"/>
    <property type="project" value="InterPro"/>
</dbReference>
<accession>A0A5C4NWM3</accession>
<dbReference type="EMBL" id="VDGE01000001">
    <property type="protein sequence ID" value="TNC78155.1"/>
    <property type="molecule type" value="Genomic_DNA"/>
</dbReference>
<reference evidence="2 3" key="1">
    <citation type="submission" date="2019-06" db="EMBL/GenBank/DDBJ databases">
        <title>Genome sequence of Janthinobacterium lividum UCD_MED1.</title>
        <authorList>
            <person name="De Leon M.E."/>
            <person name="Jospin G."/>
        </authorList>
    </citation>
    <scope>NUCLEOTIDE SEQUENCE [LARGE SCALE GENOMIC DNA]</scope>
    <source>
        <strain evidence="2 3">UCD_MED1</strain>
    </source>
</reference>
<evidence type="ECO:0000259" key="1">
    <source>
        <dbReference type="PROSITE" id="PS51186"/>
    </source>
</evidence>
<dbReference type="Pfam" id="PF00583">
    <property type="entry name" value="Acetyltransf_1"/>
    <property type="match status" value="1"/>
</dbReference>
<gene>
    <name evidence="2" type="ORF">FHI69_02325</name>
</gene>